<feature type="non-terminal residue" evidence="9">
    <location>
        <position position="1"/>
    </location>
</feature>
<comment type="caution">
    <text evidence="9">The sequence shown here is derived from an EMBL/GenBank/DDBJ whole genome shotgun (WGS) entry which is preliminary data.</text>
</comment>
<evidence type="ECO:0000256" key="5">
    <source>
        <dbReference type="SAM" id="Coils"/>
    </source>
</evidence>
<evidence type="ECO:0000256" key="6">
    <source>
        <dbReference type="SAM" id="MobiDB-lite"/>
    </source>
</evidence>
<keyword evidence="2 4" id="KW-0863">Zinc-finger</keyword>
<evidence type="ECO:0000256" key="4">
    <source>
        <dbReference type="PROSITE-ProRule" id="PRU00024"/>
    </source>
</evidence>
<dbReference type="InterPro" id="IPR013083">
    <property type="entry name" value="Znf_RING/FYVE/PHD"/>
</dbReference>
<dbReference type="Gene3D" id="3.30.40.10">
    <property type="entry name" value="Zinc/RING finger domain, C3HC4 (zinc finger)"/>
    <property type="match status" value="1"/>
</dbReference>
<proteinExistence type="predicted"/>
<evidence type="ECO:0000256" key="1">
    <source>
        <dbReference type="ARBA" id="ARBA00022723"/>
    </source>
</evidence>
<dbReference type="PROSITE" id="PS00518">
    <property type="entry name" value="ZF_RING_1"/>
    <property type="match status" value="1"/>
</dbReference>
<evidence type="ECO:0000259" key="8">
    <source>
        <dbReference type="PROSITE" id="PS50119"/>
    </source>
</evidence>
<feature type="compositionally biased region" description="Low complexity" evidence="6">
    <location>
        <begin position="205"/>
        <end position="221"/>
    </location>
</feature>
<keyword evidence="5" id="KW-0175">Coiled coil</keyword>
<dbReference type="Gene3D" id="3.30.160.60">
    <property type="entry name" value="Classic Zinc Finger"/>
    <property type="match status" value="1"/>
</dbReference>
<dbReference type="CDD" id="cd19760">
    <property type="entry name" value="Bbox2_TRIM4-like"/>
    <property type="match status" value="1"/>
</dbReference>
<evidence type="ECO:0000256" key="2">
    <source>
        <dbReference type="ARBA" id="ARBA00022771"/>
    </source>
</evidence>
<feature type="compositionally biased region" description="Acidic residues" evidence="6">
    <location>
        <begin position="101"/>
        <end position="136"/>
    </location>
</feature>
<organism evidence="9 10">
    <name type="scientific">Bucco capensis</name>
    <name type="common">collared puffbird</name>
    <dbReference type="NCBI Taxonomy" id="135168"/>
    <lineage>
        <taxon>Eukaryota</taxon>
        <taxon>Metazoa</taxon>
        <taxon>Chordata</taxon>
        <taxon>Craniata</taxon>
        <taxon>Vertebrata</taxon>
        <taxon>Euteleostomi</taxon>
        <taxon>Archelosauria</taxon>
        <taxon>Archosauria</taxon>
        <taxon>Dinosauria</taxon>
        <taxon>Saurischia</taxon>
        <taxon>Theropoda</taxon>
        <taxon>Coelurosauria</taxon>
        <taxon>Aves</taxon>
        <taxon>Neognathae</taxon>
        <taxon>Neoaves</taxon>
        <taxon>Telluraves</taxon>
        <taxon>Coraciimorphae</taxon>
        <taxon>Piciformes</taxon>
        <taxon>Bucconidae</taxon>
        <taxon>Bucco</taxon>
    </lineage>
</organism>
<feature type="domain" description="RING-type" evidence="7">
    <location>
        <begin position="19"/>
        <end position="45"/>
    </location>
</feature>
<dbReference type="AlphaFoldDB" id="A0A7K9HHI4"/>
<dbReference type="InterPro" id="IPR000315">
    <property type="entry name" value="Znf_B-box"/>
</dbReference>
<dbReference type="SMART" id="SM00336">
    <property type="entry name" value="BBOX"/>
    <property type="match status" value="1"/>
</dbReference>
<dbReference type="PROSITE" id="PS50119">
    <property type="entry name" value="ZF_BBOX"/>
    <property type="match status" value="1"/>
</dbReference>
<keyword evidence="3" id="KW-0862">Zinc</keyword>
<evidence type="ECO:0000259" key="7">
    <source>
        <dbReference type="PROSITE" id="PS50089"/>
    </source>
</evidence>
<name>A0A7K9HHI4_9PICI</name>
<dbReference type="Pfam" id="PF00643">
    <property type="entry name" value="zf-B_box"/>
    <property type="match status" value="1"/>
</dbReference>
<feature type="compositionally biased region" description="Acidic residues" evidence="6">
    <location>
        <begin position="75"/>
        <end position="90"/>
    </location>
</feature>
<evidence type="ECO:0000313" key="10">
    <source>
        <dbReference type="Proteomes" id="UP000534107"/>
    </source>
</evidence>
<feature type="coiled-coil region" evidence="5">
    <location>
        <begin position="296"/>
        <end position="388"/>
    </location>
</feature>
<sequence>GGGGGRLNPVETLQEEAICAICLDYFVDPVSIGCGHNFCRVCISQLWSGGGGERRRRRRRRGGGGGGGGRRRIEEEEEEEEEDEEEEEEMWPGGVGGDLFFSDDDDYGDVMEEDVEEVDEEEEEEEEDDDDDDDEEQVPHHHHHPHPLSPLLPPRPLQTFTCPQCRKTFLHKDFRPNLQLANMVQIIRQLHPHPHRLAPASLAPNSHNTSSTLSLNTSGFPLGSGGVGGGGGGGNGSAPGQPNLCQKHQEALKLFCEVDEEAICVVCRESRSHKHHSVVPIEEVVQDYKNKLQSHLEPLKKKLDAVLKQKSNEEEKITELRDKMKMEIKELEADFELLHQFLIGEQVLLLQQLEERYEALLAQQSSNLRQLQEHSVALSSLLAEAEDKSKQEGLQLLKVLGG</sequence>
<evidence type="ECO:0000256" key="3">
    <source>
        <dbReference type="ARBA" id="ARBA00022833"/>
    </source>
</evidence>
<feature type="compositionally biased region" description="Gly residues" evidence="6">
    <location>
        <begin position="222"/>
        <end position="235"/>
    </location>
</feature>
<keyword evidence="9" id="KW-0436">Ligase</keyword>
<dbReference type="SUPFAM" id="SSF57845">
    <property type="entry name" value="B-box zinc-binding domain"/>
    <property type="match status" value="1"/>
</dbReference>
<dbReference type="EMBL" id="VWZO01005167">
    <property type="protein sequence ID" value="NXH12244.1"/>
    <property type="molecule type" value="Genomic_DNA"/>
</dbReference>
<keyword evidence="1" id="KW-0479">Metal-binding</keyword>
<dbReference type="SUPFAM" id="SSF57850">
    <property type="entry name" value="RING/U-box"/>
    <property type="match status" value="1"/>
</dbReference>
<reference evidence="9 10" key="1">
    <citation type="submission" date="2019-09" db="EMBL/GenBank/DDBJ databases">
        <title>Bird 10,000 Genomes (B10K) Project - Family phase.</title>
        <authorList>
            <person name="Zhang G."/>
        </authorList>
    </citation>
    <scope>NUCLEOTIDE SEQUENCE [LARGE SCALE GENOMIC DNA]</scope>
    <source>
        <strain evidence="9">B10K-DU-001-16</strain>
        <tissue evidence="9">Muscle</tissue>
    </source>
</reference>
<dbReference type="PROSITE" id="PS50089">
    <property type="entry name" value="ZF_RING_2"/>
    <property type="match status" value="1"/>
</dbReference>
<feature type="domain" description="B box-type" evidence="8">
    <location>
        <begin position="240"/>
        <end position="281"/>
    </location>
</feature>
<dbReference type="OrthoDB" id="9049620at2759"/>
<accession>A0A7K9HHI4</accession>
<protein>
    <submittedName>
        <fullName evidence="9">TRI41 ligase</fullName>
    </submittedName>
</protein>
<gene>
    <name evidence="9" type="primary">Trim41_1</name>
    <name evidence="9" type="ORF">BUCCAP_R04332</name>
</gene>
<dbReference type="InterPro" id="IPR050143">
    <property type="entry name" value="TRIM/RBCC"/>
</dbReference>
<dbReference type="InterPro" id="IPR017907">
    <property type="entry name" value="Znf_RING_CS"/>
</dbReference>
<dbReference type="SMART" id="SM00184">
    <property type="entry name" value="RING"/>
    <property type="match status" value="1"/>
</dbReference>
<keyword evidence="10" id="KW-1185">Reference proteome</keyword>
<dbReference type="InterPro" id="IPR001841">
    <property type="entry name" value="Znf_RING"/>
</dbReference>
<dbReference type="Proteomes" id="UP000534107">
    <property type="component" value="Unassembled WGS sequence"/>
</dbReference>
<dbReference type="GO" id="GO:0008270">
    <property type="term" value="F:zinc ion binding"/>
    <property type="evidence" value="ECO:0007669"/>
    <property type="project" value="UniProtKB-KW"/>
</dbReference>
<dbReference type="Pfam" id="PF15227">
    <property type="entry name" value="zf-C3HC4_4"/>
    <property type="match status" value="1"/>
</dbReference>
<dbReference type="PANTHER" id="PTHR24103">
    <property type="entry name" value="E3 UBIQUITIN-PROTEIN LIGASE TRIM"/>
    <property type="match status" value="1"/>
</dbReference>
<feature type="region of interest" description="Disordered" evidence="6">
    <location>
        <begin position="48"/>
        <end position="155"/>
    </location>
</feature>
<evidence type="ECO:0000313" key="9">
    <source>
        <dbReference type="EMBL" id="NXH12244.1"/>
    </source>
</evidence>
<feature type="non-terminal residue" evidence="9">
    <location>
        <position position="402"/>
    </location>
</feature>
<feature type="region of interest" description="Disordered" evidence="6">
    <location>
        <begin position="202"/>
        <end position="235"/>
    </location>
</feature>
<dbReference type="GO" id="GO:0016874">
    <property type="term" value="F:ligase activity"/>
    <property type="evidence" value="ECO:0007669"/>
    <property type="project" value="UniProtKB-KW"/>
</dbReference>